<evidence type="ECO:0000313" key="2">
    <source>
        <dbReference type="EMBL" id="OAD55762.1"/>
    </source>
</evidence>
<organism evidence="2 3">
    <name type="scientific">Eufriesea mexicana</name>
    <dbReference type="NCBI Taxonomy" id="516756"/>
    <lineage>
        <taxon>Eukaryota</taxon>
        <taxon>Metazoa</taxon>
        <taxon>Ecdysozoa</taxon>
        <taxon>Arthropoda</taxon>
        <taxon>Hexapoda</taxon>
        <taxon>Insecta</taxon>
        <taxon>Pterygota</taxon>
        <taxon>Neoptera</taxon>
        <taxon>Endopterygota</taxon>
        <taxon>Hymenoptera</taxon>
        <taxon>Apocrita</taxon>
        <taxon>Aculeata</taxon>
        <taxon>Apoidea</taxon>
        <taxon>Anthophila</taxon>
        <taxon>Apidae</taxon>
        <taxon>Eufriesea</taxon>
    </lineage>
</organism>
<feature type="domain" description="Little elongation complex subunit 2 C-terminal" evidence="1">
    <location>
        <begin position="320"/>
        <end position="409"/>
    </location>
</feature>
<name>A0A310SDS2_9HYME</name>
<protein>
    <recommendedName>
        <fullName evidence="1">Little elongation complex subunit 2 C-terminal domain-containing protein</fullName>
    </recommendedName>
</protein>
<dbReference type="Proteomes" id="UP000250275">
    <property type="component" value="Unassembled WGS sequence"/>
</dbReference>
<dbReference type="GO" id="GO:0045945">
    <property type="term" value="P:positive regulation of transcription by RNA polymerase III"/>
    <property type="evidence" value="ECO:0007669"/>
    <property type="project" value="TreeGrafter"/>
</dbReference>
<sequence>MVSRKLLSYGVEINDRHCPLEDLIDATFINGERLEKESVMHKIMTGNFVDPFKNIEEDYKNIELNLLKDIDPDIKEEINNDNEIIVKQKWDCEHEDTQKVKAYVPGIVKAIFKFPKKSKLDKEQQAMCLRVLLRFSESDKPKITKAQREELQNEDVNCQKLAEDNNVDLVISSSGLNCLVNNIGPTYPNSWILPIVIKKHNDKNVIYIDKPGPPVANTIPEKNTWVYKYILKYYFSSIKNSTLKNENIEEDNIFGDIHSEKLLKIEEEYENISTECNNEITSNVSEKNRNFEEISTQKNIGNNDNVSANEDTTNKSFETTEDRISYNLFSIGPQPTEQNNLMKNIKKYRILVRTKIHGFEILENKEKRLLILTPKLEHQPDLGAEAVTLEEALKQWISLIFRPHTFLARGGSKTFSQVLGESSASHKYKFLYYLSTPHLRQGLLESLTDEFTSRPRTLPCVLLPATYYSTTIKRIYQPVAP</sequence>
<evidence type="ECO:0000259" key="1">
    <source>
        <dbReference type="Pfam" id="PF10505"/>
    </source>
</evidence>
<dbReference type="PANTHER" id="PTHR14633:SF3">
    <property type="entry name" value="LITTLE ELONGATION COMPLEX SUBUNIT 2"/>
    <property type="match status" value="1"/>
</dbReference>
<dbReference type="GO" id="GO:0008023">
    <property type="term" value="C:transcription elongation factor complex"/>
    <property type="evidence" value="ECO:0007669"/>
    <property type="project" value="InterPro"/>
</dbReference>
<accession>A0A310SDS2</accession>
<dbReference type="Pfam" id="PF10505">
    <property type="entry name" value="NARG2_C"/>
    <property type="match status" value="1"/>
</dbReference>
<gene>
    <name evidence="2" type="ORF">WN48_04294</name>
</gene>
<evidence type="ECO:0000313" key="3">
    <source>
        <dbReference type="Proteomes" id="UP000250275"/>
    </source>
</evidence>
<dbReference type="GO" id="GO:0042796">
    <property type="term" value="P:snRNA transcription by RNA polymerase III"/>
    <property type="evidence" value="ECO:0007669"/>
    <property type="project" value="TreeGrafter"/>
</dbReference>
<reference evidence="2 3" key="1">
    <citation type="submission" date="2015-07" db="EMBL/GenBank/DDBJ databases">
        <title>The genome of Eufriesea mexicana.</title>
        <authorList>
            <person name="Pan H."/>
            <person name="Kapheim K."/>
        </authorList>
    </citation>
    <scope>NUCLEOTIDE SEQUENCE [LARGE SCALE GENOMIC DNA]</scope>
    <source>
        <strain evidence="2">0111107269</strain>
        <tissue evidence="2">Whole body</tissue>
    </source>
</reference>
<dbReference type="AlphaFoldDB" id="A0A310SDS2"/>
<proteinExistence type="predicted"/>
<dbReference type="EMBL" id="KQ762520">
    <property type="protein sequence ID" value="OAD55762.1"/>
    <property type="molecule type" value="Genomic_DNA"/>
</dbReference>
<dbReference type="GO" id="GO:0042795">
    <property type="term" value="P:snRNA transcription by RNA polymerase II"/>
    <property type="evidence" value="ECO:0007669"/>
    <property type="project" value="TreeGrafter"/>
</dbReference>
<dbReference type="OrthoDB" id="6288737at2759"/>
<dbReference type="PANTHER" id="PTHR14633">
    <property type="entry name" value="LITTLE ELONGATION COMPLEX SUBUNIT 2"/>
    <property type="match status" value="1"/>
</dbReference>
<dbReference type="InterPro" id="IPR019535">
    <property type="entry name" value="ICE2_C"/>
</dbReference>
<keyword evidence="3" id="KW-1185">Reference proteome</keyword>